<proteinExistence type="predicted"/>
<dbReference type="EMBL" id="FNQE01000023">
    <property type="protein sequence ID" value="SDZ17887.1"/>
    <property type="molecule type" value="Genomic_DNA"/>
</dbReference>
<accession>A0A1H3QWR2</accession>
<dbReference type="STRING" id="415015.SAMN05660462_02117"/>
<dbReference type="InterPro" id="IPR035924">
    <property type="entry name" value="FlaG-like_sf"/>
</dbReference>
<dbReference type="Gene3D" id="3.30.160.170">
    <property type="entry name" value="FlaG-like"/>
    <property type="match status" value="1"/>
</dbReference>
<sequence>MRIEAIKTNDIQYSPQRVASGDSIPKELTKEKAAENVELNLKKEYSEEEIKSAIGSVNKAINPYDRKLEFSIHEATRYISVKVIDTNTDEVIREIPPEKILDMVAKLWEMAGIIVDKKI</sequence>
<protein>
    <submittedName>
        <fullName evidence="1">Flagellar protein FlaG</fullName>
    </submittedName>
</protein>
<keyword evidence="1" id="KW-0969">Cilium</keyword>
<keyword evidence="2" id="KW-1185">Reference proteome</keyword>
<name>A0A1H3QWR2_9FIRM</name>
<dbReference type="SUPFAM" id="SSF160214">
    <property type="entry name" value="FlaG-like"/>
    <property type="match status" value="1"/>
</dbReference>
<reference evidence="1 2" key="1">
    <citation type="submission" date="2016-10" db="EMBL/GenBank/DDBJ databases">
        <authorList>
            <person name="de Groot N.N."/>
        </authorList>
    </citation>
    <scope>NUCLEOTIDE SEQUENCE [LARGE SCALE GENOMIC DNA]</scope>
    <source>
        <strain evidence="1 2">DSM 21650</strain>
    </source>
</reference>
<dbReference type="InterPro" id="IPR005186">
    <property type="entry name" value="FlaG"/>
</dbReference>
<keyword evidence="1" id="KW-0282">Flagellum</keyword>
<organism evidence="1 2">
    <name type="scientific">Proteiniborus ethanoligenes</name>
    <dbReference type="NCBI Taxonomy" id="415015"/>
    <lineage>
        <taxon>Bacteria</taxon>
        <taxon>Bacillati</taxon>
        <taxon>Bacillota</taxon>
        <taxon>Clostridia</taxon>
        <taxon>Eubacteriales</taxon>
        <taxon>Proteiniborus</taxon>
    </lineage>
</organism>
<evidence type="ECO:0000313" key="2">
    <source>
        <dbReference type="Proteomes" id="UP000198625"/>
    </source>
</evidence>
<dbReference type="AlphaFoldDB" id="A0A1H3QWR2"/>
<gene>
    <name evidence="1" type="ORF">SAMN05660462_02117</name>
</gene>
<dbReference type="PANTHER" id="PTHR37166">
    <property type="entry name" value="PROTEIN FLAG"/>
    <property type="match status" value="1"/>
</dbReference>
<evidence type="ECO:0000313" key="1">
    <source>
        <dbReference type="EMBL" id="SDZ17887.1"/>
    </source>
</evidence>
<dbReference type="PANTHER" id="PTHR37166:SF1">
    <property type="entry name" value="PROTEIN FLAG"/>
    <property type="match status" value="1"/>
</dbReference>
<dbReference type="RefSeq" id="WP_244270522.1">
    <property type="nucleotide sequence ID" value="NZ_FNQE01000023.1"/>
</dbReference>
<keyword evidence="1" id="KW-0966">Cell projection</keyword>
<dbReference type="Proteomes" id="UP000198625">
    <property type="component" value="Unassembled WGS sequence"/>
</dbReference>
<dbReference type="Pfam" id="PF03646">
    <property type="entry name" value="FlaG"/>
    <property type="match status" value="1"/>
</dbReference>